<proteinExistence type="predicted"/>
<protein>
    <submittedName>
        <fullName evidence="2">Uncharacterized protein</fullName>
    </submittedName>
</protein>
<dbReference type="EMBL" id="UGIF01000002">
    <property type="protein sequence ID" value="STP30218.1"/>
    <property type="molecule type" value="Genomic_DNA"/>
</dbReference>
<evidence type="ECO:0000313" key="2">
    <source>
        <dbReference type="EMBL" id="STP30218.1"/>
    </source>
</evidence>
<dbReference type="RefSeq" id="WP_115235678.1">
    <property type="nucleotide sequence ID" value="NZ_UGIF01000002.1"/>
</dbReference>
<organism evidence="2 3">
    <name type="scientific">Enterococcus durans</name>
    <dbReference type="NCBI Taxonomy" id="53345"/>
    <lineage>
        <taxon>Bacteria</taxon>
        <taxon>Bacillati</taxon>
        <taxon>Bacillota</taxon>
        <taxon>Bacilli</taxon>
        <taxon>Lactobacillales</taxon>
        <taxon>Enterococcaceae</taxon>
        <taxon>Enterococcus</taxon>
    </lineage>
</organism>
<dbReference type="Proteomes" id="UP000254070">
    <property type="component" value="Unassembled WGS sequence"/>
</dbReference>
<gene>
    <name evidence="2" type="ORF">NCTC8129_02458</name>
</gene>
<accession>A0A377KM10</accession>
<evidence type="ECO:0000313" key="3">
    <source>
        <dbReference type="Proteomes" id="UP000254070"/>
    </source>
</evidence>
<evidence type="ECO:0000256" key="1">
    <source>
        <dbReference type="SAM" id="MobiDB-lite"/>
    </source>
</evidence>
<name>A0A377KM10_9ENTE</name>
<feature type="region of interest" description="Disordered" evidence="1">
    <location>
        <begin position="522"/>
        <end position="544"/>
    </location>
</feature>
<sequence length="544" mass="64640">MASILYSNDSLLRYTTLKALEREYQNLKEKTQEIKPQLTRKAYRKLKARSSTEELTALVEKLQAKSDIQLDSYIAGIDRQDIPNEINRMDDELKKIRKVYSELIAIEAKFSGYPFKEKYVKKSVEVKEIIGEKQKKEEELRALCGTSRPFTKTGRTKLSSTANKSKEDHSVRNSGIEPKPVTLIPRNDTWVHYQDKHYKKEIDTYSRYIKNHKFTKITDETLQENLLVACINNENPKLVPLEKDFALLARTYQNLYDDCLNIDKELLSVPEVRSKIQKHIINYFNDNMKYHPTYDKDSTRWKWFRRPNTHHQLYFNDMRYMDDLLRLLLNERRGYTELRDSTLKLLQKNEKQIKSQIAELKQELKQVAYSKFKKNFQGFDDLIQQVKKHPYLGLKPFLDDILEKNKDSLEQKMWQLKQYKGKAVMLYREKKELETALEIFSYGNGDIEYNYKKMQAEKKLKALCGTTSPLTKKGKQMITIRSDEEDLHTYNNLNYILSEWKFPATDRRPLRAILMEAEHRDRRPIERKDSGKKRVEPEEDITHM</sequence>
<dbReference type="AlphaFoldDB" id="A0A377KM10"/>
<reference evidence="2 3" key="1">
    <citation type="submission" date="2018-06" db="EMBL/GenBank/DDBJ databases">
        <authorList>
            <consortium name="Pathogen Informatics"/>
            <person name="Doyle S."/>
        </authorList>
    </citation>
    <scope>NUCLEOTIDE SEQUENCE [LARGE SCALE GENOMIC DNA]</scope>
    <source>
        <strain evidence="2 3">NCTC8129</strain>
    </source>
</reference>
<feature type="region of interest" description="Disordered" evidence="1">
    <location>
        <begin position="152"/>
        <end position="177"/>
    </location>
</feature>